<comment type="similarity">
    <text evidence="1">Belongs to the ABC transporter superfamily.</text>
</comment>
<dbReference type="CDD" id="cd03257">
    <property type="entry name" value="ABC_NikE_OppD_transporters"/>
    <property type="match status" value="2"/>
</dbReference>
<dbReference type="GO" id="GO:0015833">
    <property type="term" value="P:peptide transport"/>
    <property type="evidence" value="ECO:0007669"/>
    <property type="project" value="InterPro"/>
</dbReference>
<evidence type="ECO:0000256" key="6">
    <source>
        <dbReference type="ARBA" id="ARBA00047356"/>
    </source>
</evidence>
<evidence type="ECO:0000256" key="4">
    <source>
        <dbReference type="ARBA" id="ARBA00022840"/>
    </source>
</evidence>
<dbReference type="InterPro" id="IPR003439">
    <property type="entry name" value="ABC_transporter-like_ATP-bd"/>
</dbReference>
<dbReference type="RefSeq" id="WP_065833130.1">
    <property type="nucleotide sequence ID" value="NZ_LGSI01000037.1"/>
</dbReference>
<comment type="caution">
    <text evidence="10">The sequence shown here is derived from an EMBL/GenBank/DDBJ whole genome shotgun (WGS) entry which is preliminary data.</text>
</comment>
<dbReference type="PROSITE" id="PS00211">
    <property type="entry name" value="ABC_TRANSPORTER_1"/>
    <property type="match status" value="2"/>
</dbReference>
<dbReference type="EMBL" id="LGSI01000037">
    <property type="protein sequence ID" value="OCR25154.1"/>
    <property type="molecule type" value="Genomic_DNA"/>
</dbReference>
<evidence type="ECO:0000313" key="11">
    <source>
        <dbReference type="Proteomes" id="UP000093104"/>
    </source>
</evidence>
<evidence type="ECO:0000256" key="1">
    <source>
        <dbReference type="ARBA" id="ARBA00005417"/>
    </source>
</evidence>
<dbReference type="Gene3D" id="3.40.50.300">
    <property type="entry name" value="P-loop containing nucleotide triphosphate hydrolases"/>
    <property type="match status" value="2"/>
</dbReference>
<dbReference type="SUPFAM" id="SSF52540">
    <property type="entry name" value="P-loop containing nucleoside triphosphate hydrolases"/>
    <property type="match status" value="2"/>
</dbReference>
<dbReference type="NCBIfam" id="NF010167">
    <property type="entry name" value="PRK13648.1"/>
    <property type="match status" value="2"/>
</dbReference>
<comment type="subunit">
    <text evidence="8">The complex is composed of two ATP-binding proteins (DppD and DppF), two transmembrane proteins (DppB and DppC) and a solute-binding protein (DppA1-A5). Five orthologous SBPs (DppA1-A5) are present in P.aeruginosa, which increases the substrate specificity of the DppBCDF transporter.</text>
</comment>
<evidence type="ECO:0000256" key="5">
    <source>
        <dbReference type="ARBA" id="ARBA00038852"/>
    </source>
</evidence>
<proteinExistence type="inferred from homology"/>
<dbReference type="InterPro" id="IPR017871">
    <property type="entry name" value="ABC_transporter-like_CS"/>
</dbReference>
<dbReference type="FunFam" id="3.40.50.300:FF:000016">
    <property type="entry name" value="Oligopeptide ABC transporter ATP-binding component"/>
    <property type="match status" value="1"/>
</dbReference>
<gene>
    <name evidence="10" type="ORF">AFK24_10275</name>
</gene>
<dbReference type="GO" id="GO:0016887">
    <property type="term" value="F:ATP hydrolysis activity"/>
    <property type="evidence" value="ECO:0007669"/>
    <property type="project" value="InterPro"/>
</dbReference>
<dbReference type="GO" id="GO:0055085">
    <property type="term" value="P:transmembrane transport"/>
    <property type="evidence" value="ECO:0007669"/>
    <property type="project" value="UniProtKB-ARBA"/>
</dbReference>
<dbReference type="InterPro" id="IPR027417">
    <property type="entry name" value="P-loop_NTPase"/>
</dbReference>
<feature type="domain" description="ABC transporter" evidence="9">
    <location>
        <begin position="9"/>
        <end position="258"/>
    </location>
</feature>
<dbReference type="PROSITE" id="PS50893">
    <property type="entry name" value="ABC_TRANSPORTER_2"/>
    <property type="match status" value="2"/>
</dbReference>
<keyword evidence="4 10" id="KW-0067">ATP-binding</keyword>
<accession>A0A1C7Z521</accession>
<organism evidence="10 11">
    <name type="scientific">Pseudomonas syringae</name>
    <dbReference type="NCBI Taxonomy" id="317"/>
    <lineage>
        <taxon>Bacteria</taxon>
        <taxon>Pseudomonadati</taxon>
        <taxon>Pseudomonadota</taxon>
        <taxon>Gammaproteobacteria</taxon>
        <taxon>Pseudomonadales</taxon>
        <taxon>Pseudomonadaceae</taxon>
        <taxon>Pseudomonas</taxon>
    </lineage>
</organism>
<dbReference type="NCBIfam" id="NF007739">
    <property type="entry name" value="PRK10419.1"/>
    <property type="match status" value="2"/>
</dbReference>
<name>A0A1C7Z521_PSESX</name>
<comment type="catalytic activity">
    <reaction evidence="6">
        <text>a dipeptide(out) + ATP + H2O = a dipeptide(in) + ADP + phosphate + H(+)</text>
        <dbReference type="Rhea" id="RHEA:23120"/>
        <dbReference type="ChEBI" id="CHEBI:15377"/>
        <dbReference type="ChEBI" id="CHEBI:15378"/>
        <dbReference type="ChEBI" id="CHEBI:30616"/>
        <dbReference type="ChEBI" id="CHEBI:43474"/>
        <dbReference type="ChEBI" id="CHEBI:90799"/>
        <dbReference type="ChEBI" id="CHEBI:456216"/>
        <dbReference type="EC" id="7.4.2.9"/>
    </reaction>
</comment>
<dbReference type="PANTHER" id="PTHR43776:SF7">
    <property type="entry name" value="D,D-DIPEPTIDE TRANSPORT ATP-BINDING PROTEIN DDPF-RELATED"/>
    <property type="match status" value="1"/>
</dbReference>
<dbReference type="InterPro" id="IPR003593">
    <property type="entry name" value="AAA+_ATPase"/>
</dbReference>
<dbReference type="InterPro" id="IPR050319">
    <property type="entry name" value="ABC_transp_ATP-bind"/>
</dbReference>
<evidence type="ECO:0000256" key="7">
    <source>
        <dbReference type="ARBA" id="ARBA00058018"/>
    </source>
</evidence>
<evidence type="ECO:0000259" key="9">
    <source>
        <dbReference type="PROSITE" id="PS50893"/>
    </source>
</evidence>
<comment type="function">
    <text evidence="7">Part of the ABC transporter DppABCDF involved in the uptake of various di/tripeptides. Is also involved in the uptake of phaseolotoxin, a toxic tripeptide inhibiting the enzyme ornithine carbamoyltransferase. Responsible for energy coupling to the transport system.</text>
</comment>
<dbReference type="Pfam" id="PF00005">
    <property type="entry name" value="ABC_tran"/>
    <property type="match status" value="2"/>
</dbReference>
<protein>
    <recommendedName>
        <fullName evidence="5">ABC-type dipeptide transporter</fullName>
        <ecNumber evidence="5">7.4.2.9</ecNumber>
    </recommendedName>
</protein>
<evidence type="ECO:0000256" key="2">
    <source>
        <dbReference type="ARBA" id="ARBA00022448"/>
    </source>
</evidence>
<dbReference type="Pfam" id="PF08352">
    <property type="entry name" value="oligo_HPY"/>
    <property type="match status" value="2"/>
</dbReference>
<dbReference type="NCBIfam" id="NF008453">
    <property type="entry name" value="PRK11308.1"/>
    <property type="match status" value="2"/>
</dbReference>
<keyword evidence="2" id="KW-0813">Transport</keyword>
<evidence type="ECO:0000256" key="8">
    <source>
        <dbReference type="ARBA" id="ARBA00065473"/>
    </source>
</evidence>
<dbReference type="PATRIC" id="fig|317.243.peg.2746"/>
<reference evidence="10 11" key="1">
    <citation type="submission" date="2015-07" db="EMBL/GenBank/DDBJ databases">
        <title>Draft genome sequence of a diazotrophic, plant growth-promoting rhizobacterium of the Pseudomonas syringae complex.</title>
        <authorList>
            <person name="Patten C.L."/>
            <person name="Jeong H."/>
        </authorList>
    </citation>
    <scope>NUCLEOTIDE SEQUENCE [LARGE SCALE GENOMIC DNA]</scope>
    <source>
        <strain evidence="10 11">GR12-2</strain>
    </source>
</reference>
<dbReference type="GO" id="GO:0005524">
    <property type="term" value="F:ATP binding"/>
    <property type="evidence" value="ECO:0007669"/>
    <property type="project" value="UniProtKB-KW"/>
</dbReference>
<dbReference type="InterPro" id="IPR013563">
    <property type="entry name" value="Oligopep_ABC_C"/>
</dbReference>
<dbReference type="AlphaFoldDB" id="A0A1C7Z521"/>
<keyword evidence="3" id="KW-0547">Nucleotide-binding</keyword>
<dbReference type="OrthoDB" id="9802264at2"/>
<evidence type="ECO:0000313" key="10">
    <source>
        <dbReference type="EMBL" id="OCR25154.1"/>
    </source>
</evidence>
<sequence>MSAPENAVLQISGLSIGYRTREGRVPGVDGINFSLFAGEIVAVVGESGSGKSTTAAALVGLLAGNAQIESGSIKLNGVEQIRASERHWRALRGKVLGFVPQDPGMSLDPVKRIGAQLCEAMTVHGVPKSEARARAATLLADVGLQNPERVGRSFPHQLSGGMRQRVLIAIALANNPAVIIADEPTSALDVGVQRQILDQLQSLARKRGTAVLLITHDLGVALDRADRLIVMHNGRIVETGAARQIFQRPQHAYTQQLLGAVPTLASAAPRPVASRRDSVVALQSPLLQVEHLGKDFSTWRNPGSAAVDDVSFSVMRHGTTSLVGESGSGKSTTARLIVGLEKLDAGRVLFDGQDISGYSRRNWQPLRRRIQVVYQNPYASLDPRFTLEQIISEPLQAYAVGDRESRTRRAADLLEQVELPLRLLHSRPGELSGGQRQRVAIARALALEPELVVLDEPLSALDASVQTQILALLAQLQQRLGLSYLFISHDLAVVRQISDQVVVMRAGKVVEQGGCHDVFQSPGHAYTRRLLADIPGQLYLQEQQVQSRSSA</sequence>
<dbReference type="EC" id="7.4.2.9" evidence="5"/>
<dbReference type="Proteomes" id="UP000093104">
    <property type="component" value="Unassembled WGS sequence"/>
</dbReference>
<dbReference type="PANTHER" id="PTHR43776">
    <property type="entry name" value="TRANSPORT ATP-BINDING PROTEIN"/>
    <property type="match status" value="1"/>
</dbReference>
<feature type="domain" description="ABC transporter" evidence="9">
    <location>
        <begin position="287"/>
        <end position="531"/>
    </location>
</feature>
<dbReference type="SMART" id="SM00382">
    <property type="entry name" value="AAA"/>
    <property type="match status" value="2"/>
</dbReference>
<evidence type="ECO:0000256" key="3">
    <source>
        <dbReference type="ARBA" id="ARBA00022741"/>
    </source>
</evidence>